<dbReference type="AlphaFoldDB" id="A0A9N7W395"/>
<proteinExistence type="predicted"/>
<dbReference type="Proteomes" id="UP001153269">
    <property type="component" value="Unassembled WGS sequence"/>
</dbReference>
<evidence type="ECO:0000313" key="1">
    <source>
        <dbReference type="EMBL" id="CAB1459581.1"/>
    </source>
</evidence>
<organism evidence="1 2">
    <name type="scientific">Pleuronectes platessa</name>
    <name type="common">European plaice</name>
    <dbReference type="NCBI Taxonomy" id="8262"/>
    <lineage>
        <taxon>Eukaryota</taxon>
        <taxon>Metazoa</taxon>
        <taxon>Chordata</taxon>
        <taxon>Craniata</taxon>
        <taxon>Vertebrata</taxon>
        <taxon>Euteleostomi</taxon>
        <taxon>Actinopterygii</taxon>
        <taxon>Neopterygii</taxon>
        <taxon>Teleostei</taxon>
        <taxon>Neoteleostei</taxon>
        <taxon>Acanthomorphata</taxon>
        <taxon>Carangaria</taxon>
        <taxon>Pleuronectiformes</taxon>
        <taxon>Pleuronectoidei</taxon>
        <taxon>Pleuronectidae</taxon>
        <taxon>Pleuronectes</taxon>
    </lineage>
</organism>
<dbReference type="EMBL" id="CADEAL010004437">
    <property type="protein sequence ID" value="CAB1459581.1"/>
    <property type="molecule type" value="Genomic_DNA"/>
</dbReference>
<comment type="caution">
    <text evidence="1">The sequence shown here is derived from an EMBL/GenBank/DDBJ whole genome shotgun (WGS) entry which is preliminary data.</text>
</comment>
<evidence type="ECO:0000313" key="2">
    <source>
        <dbReference type="Proteomes" id="UP001153269"/>
    </source>
</evidence>
<reference evidence="1" key="1">
    <citation type="submission" date="2020-03" db="EMBL/GenBank/DDBJ databases">
        <authorList>
            <person name="Weist P."/>
        </authorList>
    </citation>
    <scope>NUCLEOTIDE SEQUENCE</scope>
</reference>
<accession>A0A9N7W395</accession>
<keyword evidence="2" id="KW-1185">Reference proteome</keyword>
<gene>
    <name evidence="1" type="ORF">PLEPLA_LOCUS47418</name>
</gene>
<protein>
    <submittedName>
        <fullName evidence="1">Uncharacterized protein</fullName>
    </submittedName>
</protein>
<name>A0A9N7W395_PLEPL</name>
<sequence>MGFHKFLQKETVDLAHAIQYKSAVNKTLVSQRTSQVAEDIYSMAKNICQENNIEEPSLRSQKKQKRMEDYVVEVCHVGPAQTCLKNHQSISSKGSSTPALIEDQ</sequence>